<dbReference type="EMBL" id="JAGIOC010000001">
    <property type="protein sequence ID" value="MBP2408722.1"/>
    <property type="molecule type" value="Genomic_DNA"/>
</dbReference>
<keyword evidence="2" id="KW-1185">Reference proteome</keyword>
<evidence type="ECO:0000313" key="2">
    <source>
        <dbReference type="Proteomes" id="UP000698222"/>
    </source>
</evidence>
<organism evidence="1 2">
    <name type="scientific">Brachybacterium fresconis</name>
    <dbReference type="NCBI Taxonomy" id="173363"/>
    <lineage>
        <taxon>Bacteria</taxon>
        <taxon>Bacillati</taxon>
        <taxon>Actinomycetota</taxon>
        <taxon>Actinomycetes</taxon>
        <taxon>Micrococcales</taxon>
        <taxon>Dermabacteraceae</taxon>
        <taxon>Brachybacterium</taxon>
    </lineage>
</organism>
<proteinExistence type="predicted"/>
<evidence type="ECO:0000313" key="1">
    <source>
        <dbReference type="EMBL" id="MBP2408722.1"/>
    </source>
</evidence>
<dbReference type="Proteomes" id="UP000698222">
    <property type="component" value="Unassembled WGS sequence"/>
</dbReference>
<name>A0ABS4YIV6_9MICO</name>
<dbReference type="RefSeq" id="WP_209889591.1">
    <property type="nucleotide sequence ID" value="NZ_BAAAJV010000005.1"/>
</dbReference>
<protein>
    <submittedName>
        <fullName evidence="1">Uncharacterized protein</fullName>
    </submittedName>
</protein>
<accession>A0ABS4YIV6</accession>
<reference evidence="1 2" key="1">
    <citation type="submission" date="2021-03" db="EMBL/GenBank/DDBJ databases">
        <title>Sequencing the genomes of 1000 actinobacteria strains.</title>
        <authorList>
            <person name="Klenk H.-P."/>
        </authorList>
    </citation>
    <scope>NUCLEOTIDE SEQUENCE [LARGE SCALE GENOMIC DNA]</scope>
    <source>
        <strain evidence="1 2">DSM 14564</strain>
    </source>
</reference>
<gene>
    <name evidence="1" type="ORF">JOF44_001625</name>
</gene>
<sequence>MSTAGERLEATVWLDARNPDLPAARRTAFYTAVDEYYTQHPIADPRPQALDILKQDARVFAEILDSILGKDQPPTDQVAPVTPCAR</sequence>
<comment type="caution">
    <text evidence="1">The sequence shown here is derived from an EMBL/GenBank/DDBJ whole genome shotgun (WGS) entry which is preliminary data.</text>
</comment>